<feature type="binding site" evidence="4">
    <location>
        <begin position="136"/>
        <end position="144"/>
    </location>
    <ligand>
        <name>ATP</name>
        <dbReference type="ChEBI" id="CHEBI:30616"/>
    </ligand>
</feature>
<comment type="cofactor">
    <cofactor evidence="5">
        <name>Mg(2+)</name>
        <dbReference type="ChEBI" id="CHEBI:18420"/>
    </cofactor>
</comment>
<keyword evidence="7" id="KW-1185">Reference proteome</keyword>
<evidence type="ECO:0000313" key="6">
    <source>
        <dbReference type="EMBL" id="KKB07398.1"/>
    </source>
</evidence>
<evidence type="ECO:0000256" key="4">
    <source>
        <dbReference type="PIRSR" id="PIRSR006806-1"/>
    </source>
</evidence>
<dbReference type="STRING" id="429727.VE26_11520"/>
<dbReference type="EC" id="6.3.3.2" evidence="5"/>
<comment type="similarity">
    <text evidence="1 5">Belongs to the 5-formyltetrahydrofolate cyclo-ligase family.</text>
</comment>
<dbReference type="AlphaFoldDB" id="A0A0F5FF22"/>
<dbReference type="GO" id="GO:0035999">
    <property type="term" value="P:tetrahydrofolate interconversion"/>
    <property type="evidence" value="ECO:0007669"/>
    <property type="project" value="TreeGrafter"/>
</dbReference>
<reference evidence="6 7" key="1">
    <citation type="submission" date="2015-03" db="EMBL/GenBank/DDBJ databases">
        <authorList>
            <person name="Hassan Y."/>
            <person name="Lepp D."/>
            <person name="Li X.-Z."/>
            <person name="Zhou T."/>
        </authorList>
    </citation>
    <scope>NUCLEOTIDE SEQUENCE [LARGE SCALE GENOMIC DNA]</scope>
    <source>
        <strain evidence="6 7">IPL18</strain>
    </source>
</reference>
<dbReference type="PATRIC" id="fig|429727.3.peg.2372"/>
<dbReference type="GO" id="GO:0005524">
    <property type="term" value="F:ATP binding"/>
    <property type="evidence" value="ECO:0007669"/>
    <property type="project" value="UniProtKB-KW"/>
</dbReference>
<dbReference type="OrthoDB" id="9801938at2"/>
<dbReference type="Gene3D" id="3.40.50.10420">
    <property type="entry name" value="NagB/RpiA/CoA transferase-like"/>
    <property type="match status" value="1"/>
</dbReference>
<comment type="catalytic activity">
    <reaction evidence="5">
        <text>(6S)-5-formyl-5,6,7,8-tetrahydrofolate + ATP = (6R)-5,10-methenyltetrahydrofolate + ADP + phosphate</text>
        <dbReference type="Rhea" id="RHEA:10488"/>
        <dbReference type="ChEBI" id="CHEBI:30616"/>
        <dbReference type="ChEBI" id="CHEBI:43474"/>
        <dbReference type="ChEBI" id="CHEBI:57455"/>
        <dbReference type="ChEBI" id="CHEBI:57457"/>
        <dbReference type="ChEBI" id="CHEBI:456216"/>
        <dbReference type="EC" id="6.3.3.2"/>
    </reaction>
</comment>
<dbReference type="EMBL" id="JZEY01000061">
    <property type="protein sequence ID" value="KKB07398.1"/>
    <property type="molecule type" value="Genomic_DNA"/>
</dbReference>
<dbReference type="SUPFAM" id="SSF100950">
    <property type="entry name" value="NagB/RpiA/CoA transferase-like"/>
    <property type="match status" value="1"/>
</dbReference>
<proteinExistence type="inferred from homology"/>
<dbReference type="PANTHER" id="PTHR23407">
    <property type="entry name" value="ATPASE INHIBITOR/5-FORMYLTETRAHYDROFOLATE CYCLO-LIGASE"/>
    <property type="match status" value="1"/>
</dbReference>
<gene>
    <name evidence="6" type="ORF">VE26_11520</name>
</gene>
<keyword evidence="5" id="KW-0460">Magnesium</keyword>
<keyword evidence="5" id="KW-0479">Metal-binding</keyword>
<dbReference type="InterPro" id="IPR037171">
    <property type="entry name" value="NagB/RpiA_transferase-like"/>
</dbReference>
<dbReference type="NCBIfam" id="TIGR02727">
    <property type="entry name" value="MTHFS_bact"/>
    <property type="match status" value="1"/>
</dbReference>
<evidence type="ECO:0000313" key="7">
    <source>
        <dbReference type="Proteomes" id="UP000033649"/>
    </source>
</evidence>
<dbReference type="RefSeq" id="WP_046105427.1">
    <property type="nucleotide sequence ID" value="NZ_JZEY01000061.1"/>
</dbReference>
<dbReference type="PIRSF" id="PIRSF006806">
    <property type="entry name" value="FTHF_cligase"/>
    <property type="match status" value="1"/>
</dbReference>
<dbReference type="InterPro" id="IPR002698">
    <property type="entry name" value="FTHF_cligase"/>
</dbReference>
<evidence type="ECO:0000256" key="1">
    <source>
        <dbReference type="ARBA" id="ARBA00010638"/>
    </source>
</evidence>
<feature type="binding site" evidence="4">
    <location>
        <position position="61"/>
    </location>
    <ligand>
        <name>substrate</name>
    </ligand>
</feature>
<keyword evidence="2 4" id="KW-0547">Nucleotide-binding</keyword>
<dbReference type="GO" id="GO:0009396">
    <property type="term" value="P:folic acid-containing compound biosynthetic process"/>
    <property type="evidence" value="ECO:0007669"/>
    <property type="project" value="TreeGrafter"/>
</dbReference>
<protein>
    <recommendedName>
        <fullName evidence="5">5-formyltetrahydrofolate cyclo-ligase</fullName>
        <ecNumber evidence="5">6.3.3.2</ecNumber>
    </recommendedName>
</protein>
<dbReference type="Pfam" id="PF01812">
    <property type="entry name" value="5-FTHF_cyc-lig"/>
    <property type="match status" value="1"/>
</dbReference>
<dbReference type="InterPro" id="IPR024185">
    <property type="entry name" value="FTHF_cligase-like_sf"/>
</dbReference>
<dbReference type="GO" id="GO:0030272">
    <property type="term" value="F:5-formyltetrahydrofolate cyclo-ligase activity"/>
    <property type="evidence" value="ECO:0007669"/>
    <property type="project" value="UniProtKB-EC"/>
</dbReference>
<organism evidence="6 7">
    <name type="scientific">Devosia chinhatensis</name>
    <dbReference type="NCBI Taxonomy" id="429727"/>
    <lineage>
        <taxon>Bacteria</taxon>
        <taxon>Pseudomonadati</taxon>
        <taxon>Pseudomonadota</taxon>
        <taxon>Alphaproteobacteria</taxon>
        <taxon>Hyphomicrobiales</taxon>
        <taxon>Devosiaceae</taxon>
        <taxon>Devosia</taxon>
    </lineage>
</organism>
<name>A0A0F5FF22_9HYPH</name>
<sequence length="195" mass="21076">MADLSIEDAKAGLRRQAHAARAALTQSEREDAAEAVAAAFFENIAFAPEDVIAGYWRIRDELDCQPILIRLMDGGQTVLLPVVQGEDAPLDLRVWEADQPLYEAGFGTLAPSDLAPRAEPDLVLVPLLGFDSAGTRLGYGGGYYDRTLATLARKPLLVGLAFAAQELEQVPRAPHDMPLDAVITEQGVRFFGTSQ</sequence>
<evidence type="ECO:0000256" key="3">
    <source>
        <dbReference type="ARBA" id="ARBA00022840"/>
    </source>
</evidence>
<keyword evidence="3 4" id="KW-0067">ATP-binding</keyword>
<comment type="caution">
    <text evidence="6">The sequence shown here is derived from an EMBL/GenBank/DDBJ whole genome shotgun (WGS) entry which is preliminary data.</text>
</comment>
<feature type="binding site" evidence="4">
    <location>
        <begin position="10"/>
        <end position="14"/>
    </location>
    <ligand>
        <name>ATP</name>
        <dbReference type="ChEBI" id="CHEBI:30616"/>
    </ligand>
</feature>
<dbReference type="Proteomes" id="UP000033649">
    <property type="component" value="Unassembled WGS sequence"/>
</dbReference>
<accession>A0A0F5FF22</accession>
<evidence type="ECO:0000256" key="5">
    <source>
        <dbReference type="RuleBase" id="RU361279"/>
    </source>
</evidence>
<dbReference type="PANTHER" id="PTHR23407:SF1">
    <property type="entry name" value="5-FORMYLTETRAHYDROFOLATE CYCLO-LIGASE"/>
    <property type="match status" value="1"/>
</dbReference>
<dbReference type="GO" id="GO:0046872">
    <property type="term" value="F:metal ion binding"/>
    <property type="evidence" value="ECO:0007669"/>
    <property type="project" value="UniProtKB-KW"/>
</dbReference>
<evidence type="ECO:0000256" key="2">
    <source>
        <dbReference type="ARBA" id="ARBA00022741"/>
    </source>
</evidence>